<dbReference type="InterPro" id="IPR000835">
    <property type="entry name" value="HTH_MarR-typ"/>
</dbReference>
<comment type="caution">
    <text evidence="3">The sequence shown here is derived from an EMBL/GenBank/DDBJ whole genome shotgun (WGS) entry which is preliminary data.</text>
</comment>
<dbReference type="GO" id="GO:0003677">
    <property type="term" value="F:DNA binding"/>
    <property type="evidence" value="ECO:0007669"/>
    <property type="project" value="UniProtKB-KW"/>
</dbReference>
<keyword evidence="4" id="KW-1185">Reference proteome</keyword>
<accession>A3SHG6</accession>
<dbReference type="Pfam" id="PF13481">
    <property type="entry name" value="AAA_25"/>
    <property type="match status" value="1"/>
</dbReference>
<keyword evidence="1" id="KW-0238">DNA-binding</keyword>
<dbReference type="SMART" id="SM00382">
    <property type="entry name" value="AAA"/>
    <property type="match status" value="1"/>
</dbReference>
<gene>
    <name evidence="3" type="ORF">ISM_00870</name>
</gene>
<evidence type="ECO:0000313" key="3">
    <source>
        <dbReference type="EMBL" id="EAP76797.1"/>
    </source>
</evidence>
<dbReference type="InterPro" id="IPR027417">
    <property type="entry name" value="P-loop_NTPase"/>
</dbReference>
<dbReference type="Gene3D" id="1.10.10.10">
    <property type="entry name" value="Winged helix-like DNA-binding domain superfamily/Winged helix DNA-binding domain"/>
    <property type="match status" value="1"/>
</dbReference>
<dbReference type="Proteomes" id="UP000005954">
    <property type="component" value="Unassembled WGS sequence"/>
</dbReference>
<dbReference type="SUPFAM" id="SSF52540">
    <property type="entry name" value="P-loop containing nucleoside triphosphate hydrolases"/>
    <property type="match status" value="1"/>
</dbReference>
<organism evidence="3 4">
    <name type="scientific">Roseovarius nubinhibens (strain ATCC BAA-591 / DSM 15170 / ISM)</name>
    <dbReference type="NCBI Taxonomy" id="89187"/>
    <lineage>
        <taxon>Bacteria</taxon>
        <taxon>Pseudomonadati</taxon>
        <taxon>Pseudomonadota</taxon>
        <taxon>Alphaproteobacteria</taxon>
        <taxon>Rhodobacterales</taxon>
        <taxon>Roseobacteraceae</taxon>
        <taxon>Roseovarius</taxon>
    </lineage>
</organism>
<proteinExistence type="predicted"/>
<dbReference type="SUPFAM" id="SSF46785">
    <property type="entry name" value="Winged helix' DNA-binding domain"/>
    <property type="match status" value="1"/>
</dbReference>
<reference evidence="3 4" key="1">
    <citation type="submission" date="2005-12" db="EMBL/GenBank/DDBJ databases">
        <authorList>
            <person name="Moran M.A."/>
            <person name="Ferriera S."/>
            <person name="Johnson J."/>
            <person name="Kravitz S."/>
            <person name="Halpern A."/>
            <person name="Remington K."/>
            <person name="Beeson K."/>
            <person name="Tran B."/>
            <person name="Rogers Y.-H."/>
            <person name="Friedman R."/>
            <person name="Venter J.C."/>
        </authorList>
    </citation>
    <scope>NUCLEOTIDE SEQUENCE [LARGE SCALE GENOMIC DNA]</scope>
    <source>
        <strain evidence="4">ATCC BAA-591 / DSM 15170 / ISM</strain>
    </source>
</reference>
<evidence type="ECO:0000313" key="4">
    <source>
        <dbReference type="Proteomes" id="UP000005954"/>
    </source>
</evidence>
<dbReference type="Pfam" id="PF12802">
    <property type="entry name" value="MarR_2"/>
    <property type="match status" value="1"/>
</dbReference>
<evidence type="ECO:0000256" key="1">
    <source>
        <dbReference type="ARBA" id="ARBA00023125"/>
    </source>
</evidence>
<name>A3SHG6_ROSNI</name>
<dbReference type="eggNOG" id="COG0467">
    <property type="taxonomic scope" value="Bacteria"/>
</dbReference>
<evidence type="ECO:0000259" key="2">
    <source>
        <dbReference type="SMART" id="SM00382"/>
    </source>
</evidence>
<sequence length="332" mass="37373">MLLDPWLRTEETCIIWAASGLGKTMLSLSISLAIAGGGKLVDWSAEKPRRVLYIDGEMHAQDIRDRLELLSGSEMGILARYQRKDALENLIFIARQDQDVGAPFYDLTDDKTHREIISRVRKEDVQLVVLDNFTTLSEGLEDENAAAAFKQVQGFLLELKRLGVATLLVHHANKSGHDMRGSTALETTFEVILGLKKPSVPKTGEARFVAEFGKFRGKGDERLQAREWSLAEDGWSITEALPEDPRSDSVYKALKSLRFKTMAEIAKELGVNKSTVSRRIQRLIAHGVLKKDEHFEIFDMVREIQREERNGLPDWGEPDHGTETAEALLEAF</sequence>
<dbReference type="EMBL" id="AALY01000001">
    <property type="protein sequence ID" value="EAP76797.1"/>
    <property type="molecule type" value="Genomic_DNA"/>
</dbReference>
<feature type="domain" description="AAA+ ATPase" evidence="2">
    <location>
        <begin position="9"/>
        <end position="199"/>
    </location>
</feature>
<protein>
    <recommendedName>
        <fullName evidence="2">AAA+ ATPase domain-containing protein</fullName>
    </recommendedName>
</protein>
<dbReference type="InterPro" id="IPR003593">
    <property type="entry name" value="AAA+_ATPase"/>
</dbReference>
<dbReference type="HOGENOM" id="CLU_057293_0_0_5"/>
<dbReference type="InterPro" id="IPR036390">
    <property type="entry name" value="WH_DNA-bd_sf"/>
</dbReference>
<dbReference type="Gene3D" id="3.40.50.300">
    <property type="entry name" value="P-loop containing nucleotide triphosphate hydrolases"/>
    <property type="match status" value="1"/>
</dbReference>
<dbReference type="GO" id="GO:0003700">
    <property type="term" value="F:DNA-binding transcription factor activity"/>
    <property type="evidence" value="ECO:0007669"/>
    <property type="project" value="InterPro"/>
</dbReference>
<dbReference type="InterPro" id="IPR036388">
    <property type="entry name" value="WH-like_DNA-bd_sf"/>
</dbReference>
<dbReference type="AlphaFoldDB" id="A3SHG6"/>
<dbReference type="STRING" id="89187.ISM_00870"/>